<sequence>MNKYEVGKRIIDIYNLFLNTMKTELYLQHEEELDELYKLLQLDGEVTESLLELYKEILILNQQVTQLLQQLQSTNRKMQQVSYNSYAQATDSYFMDKKW</sequence>
<evidence type="ECO:0008006" key="3">
    <source>
        <dbReference type="Google" id="ProtNLM"/>
    </source>
</evidence>
<gene>
    <name evidence="1" type="ORF">PBLR_14924</name>
</gene>
<proteinExistence type="predicted"/>
<reference evidence="2" key="1">
    <citation type="submission" date="2018-08" db="EMBL/GenBank/DDBJ databases">
        <authorList>
            <person name="Chevrot R."/>
        </authorList>
    </citation>
    <scope>NUCLEOTIDE SEQUENCE [LARGE SCALE GENOMIC DNA]</scope>
</reference>
<name>A0A383RHM5_PAEAL</name>
<dbReference type="Proteomes" id="UP000304148">
    <property type="component" value="Chromosome"/>
</dbReference>
<protein>
    <recommendedName>
        <fullName evidence="3">Flagellar protein FliT</fullName>
    </recommendedName>
</protein>
<dbReference type="EMBL" id="LS992241">
    <property type="protein sequence ID" value="SYX86498.1"/>
    <property type="molecule type" value="Genomic_DNA"/>
</dbReference>
<dbReference type="RefSeq" id="WP_138188420.1">
    <property type="nucleotide sequence ID" value="NZ_LS992241.1"/>
</dbReference>
<organism evidence="1 2">
    <name type="scientific">Paenibacillus alvei</name>
    <name type="common">Bacillus alvei</name>
    <dbReference type="NCBI Taxonomy" id="44250"/>
    <lineage>
        <taxon>Bacteria</taxon>
        <taxon>Bacillati</taxon>
        <taxon>Bacillota</taxon>
        <taxon>Bacilli</taxon>
        <taxon>Bacillales</taxon>
        <taxon>Paenibacillaceae</taxon>
        <taxon>Paenibacillus</taxon>
    </lineage>
</organism>
<evidence type="ECO:0000313" key="1">
    <source>
        <dbReference type="EMBL" id="SYX86498.1"/>
    </source>
</evidence>
<evidence type="ECO:0000313" key="2">
    <source>
        <dbReference type="Proteomes" id="UP000304148"/>
    </source>
</evidence>
<dbReference type="AlphaFoldDB" id="A0A383RHM5"/>
<accession>A0A383RHM5</accession>